<evidence type="ECO:0008006" key="4">
    <source>
        <dbReference type="Google" id="ProtNLM"/>
    </source>
</evidence>
<evidence type="ECO:0000313" key="3">
    <source>
        <dbReference type="Proteomes" id="UP000317178"/>
    </source>
</evidence>
<accession>A0A518CNR0</accession>
<dbReference type="Proteomes" id="UP000317178">
    <property type="component" value="Chromosome"/>
</dbReference>
<evidence type="ECO:0000256" key="1">
    <source>
        <dbReference type="SAM" id="MobiDB-lite"/>
    </source>
</evidence>
<keyword evidence="3" id="KW-1185">Reference proteome</keyword>
<sequence>MSTADDTPQPEAAATPEGEARQAPTITVDDSEVNAGYANFCRVSSTPEEMILDLGLNPNPYGAANTNIKVNQRIIMNHYTAKRLLGALGAAVQRHEGAFGVLETDVRKRVKEAGQK</sequence>
<name>A0A518CNR0_9PLAN</name>
<dbReference type="Pfam" id="PF11950">
    <property type="entry name" value="DUF3467"/>
    <property type="match status" value="1"/>
</dbReference>
<reference evidence="2 3" key="1">
    <citation type="submission" date="2019-02" db="EMBL/GenBank/DDBJ databases">
        <title>Deep-cultivation of Planctomycetes and their phenomic and genomic characterization uncovers novel biology.</title>
        <authorList>
            <person name="Wiegand S."/>
            <person name="Jogler M."/>
            <person name="Boedeker C."/>
            <person name="Pinto D."/>
            <person name="Vollmers J."/>
            <person name="Rivas-Marin E."/>
            <person name="Kohn T."/>
            <person name="Peeters S.H."/>
            <person name="Heuer A."/>
            <person name="Rast P."/>
            <person name="Oberbeckmann S."/>
            <person name="Bunk B."/>
            <person name="Jeske O."/>
            <person name="Meyerdierks A."/>
            <person name="Storesund J.E."/>
            <person name="Kallscheuer N."/>
            <person name="Luecker S."/>
            <person name="Lage O.M."/>
            <person name="Pohl T."/>
            <person name="Merkel B.J."/>
            <person name="Hornburger P."/>
            <person name="Mueller R.-W."/>
            <person name="Bruemmer F."/>
            <person name="Labrenz M."/>
            <person name="Spormann A.M."/>
            <person name="Op den Camp H."/>
            <person name="Overmann J."/>
            <person name="Amann R."/>
            <person name="Jetten M.S.M."/>
            <person name="Mascher T."/>
            <person name="Medema M.H."/>
            <person name="Devos D.P."/>
            <person name="Kaster A.-K."/>
            <person name="Ovreas L."/>
            <person name="Rohde M."/>
            <person name="Galperin M.Y."/>
            <person name="Jogler C."/>
        </authorList>
    </citation>
    <scope>NUCLEOTIDE SEQUENCE [LARGE SCALE GENOMIC DNA]</scope>
    <source>
        <strain evidence="2 3">Pla110</strain>
    </source>
</reference>
<proteinExistence type="predicted"/>
<dbReference type="OrthoDB" id="277953at2"/>
<dbReference type="EMBL" id="CP036281">
    <property type="protein sequence ID" value="QDU80848.1"/>
    <property type="molecule type" value="Genomic_DNA"/>
</dbReference>
<organism evidence="2 3">
    <name type="scientific">Polystyrenella longa</name>
    <dbReference type="NCBI Taxonomy" id="2528007"/>
    <lineage>
        <taxon>Bacteria</taxon>
        <taxon>Pseudomonadati</taxon>
        <taxon>Planctomycetota</taxon>
        <taxon>Planctomycetia</taxon>
        <taxon>Planctomycetales</taxon>
        <taxon>Planctomycetaceae</taxon>
        <taxon>Polystyrenella</taxon>
    </lineage>
</organism>
<dbReference type="InterPro" id="IPR021857">
    <property type="entry name" value="DUF3467"/>
</dbReference>
<dbReference type="KEGG" id="plon:Pla110_25840"/>
<dbReference type="RefSeq" id="WP_144996084.1">
    <property type="nucleotide sequence ID" value="NZ_CP036281.1"/>
</dbReference>
<dbReference type="AlphaFoldDB" id="A0A518CNR0"/>
<gene>
    <name evidence="2" type="ORF">Pla110_25840</name>
</gene>
<protein>
    <recommendedName>
        <fullName evidence="4">DUF3467 domain-containing protein</fullName>
    </recommendedName>
</protein>
<evidence type="ECO:0000313" key="2">
    <source>
        <dbReference type="EMBL" id="QDU80848.1"/>
    </source>
</evidence>
<feature type="region of interest" description="Disordered" evidence="1">
    <location>
        <begin position="1"/>
        <end position="29"/>
    </location>
</feature>